<evidence type="ECO:0000256" key="2">
    <source>
        <dbReference type="SAM" id="Phobius"/>
    </source>
</evidence>
<organism evidence="3 4">
    <name type="scientific">Dactylosporangium matsuzakiense</name>
    <dbReference type="NCBI Taxonomy" id="53360"/>
    <lineage>
        <taxon>Bacteria</taxon>
        <taxon>Bacillati</taxon>
        <taxon>Actinomycetota</taxon>
        <taxon>Actinomycetes</taxon>
        <taxon>Micromonosporales</taxon>
        <taxon>Micromonosporaceae</taxon>
        <taxon>Dactylosporangium</taxon>
    </lineage>
</organism>
<feature type="compositionally biased region" description="Polar residues" evidence="1">
    <location>
        <begin position="57"/>
        <end position="66"/>
    </location>
</feature>
<reference evidence="3" key="1">
    <citation type="journal article" date="2014" name="Int. J. Syst. Evol. Microbiol.">
        <title>Complete genome sequence of Corynebacterium casei LMG S-19264T (=DSM 44701T), isolated from a smear-ripened cheese.</title>
        <authorList>
            <consortium name="US DOE Joint Genome Institute (JGI-PGF)"/>
            <person name="Walter F."/>
            <person name="Albersmeier A."/>
            <person name="Kalinowski J."/>
            <person name="Ruckert C."/>
        </authorList>
    </citation>
    <scope>NUCLEOTIDE SEQUENCE</scope>
    <source>
        <strain evidence="3">VKM Ac-1321</strain>
    </source>
</reference>
<comment type="caution">
    <text evidence="3">The sequence shown here is derived from an EMBL/GenBank/DDBJ whole genome shotgun (WGS) entry which is preliminary data.</text>
</comment>
<protein>
    <submittedName>
        <fullName evidence="3">Uncharacterized protein</fullName>
    </submittedName>
</protein>
<feature type="transmembrane region" description="Helical" evidence="2">
    <location>
        <begin position="99"/>
        <end position="123"/>
    </location>
</feature>
<keyword evidence="2" id="KW-0472">Membrane</keyword>
<sequence>MQPCPTCGGMGIDANGYCTQCRTYRGVPQAPQQPTSGTPYSGGPYGGQQPYAGYPTSSGPQYSAPPSYNDPISAPPTAYGATYGAGPSGPSGGGGKNKYLMPILALSGVLVVLVVAIVVVAALKSGGDDKKTDPQANTTGGPAATGTASAKPKATIDECLVGTWTTQTYTEQVAMDGVGNVPISLTKNGSVLKFTPDGKLTETYKDSTFDGKPTIQGQAVAITLTVNATVTSNVSTTSGSIAYTNVQATGTINTKAPSINFDETEPFQTDDNPAKYTCSGNNLTMSTSQINATATKTSTSY</sequence>
<proteinExistence type="predicted"/>
<dbReference type="EMBL" id="BSFP01000002">
    <property type="protein sequence ID" value="GLK99097.1"/>
    <property type="molecule type" value="Genomic_DNA"/>
</dbReference>
<feature type="region of interest" description="Disordered" evidence="1">
    <location>
        <begin position="126"/>
        <end position="150"/>
    </location>
</feature>
<keyword evidence="2" id="KW-1133">Transmembrane helix</keyword>
<reference evidence="3" key="2">
    <citation type="submission" date="2023-01" db="EMBL/GenBank/DDBJ databases">
        <authorList>
            <person name="Sun Q."/>
            <person name="Evtushenko L."/>
        </authorList>
    </citation>
    <scope>NUCLEOTIDE SEQUENCE</scope>
    <source>
        <strain evidence="3">VKM Ac-1321</strain>
    </source>
</reference>
<feature type="compositionally biased region" description="Low complexity" evidence="1">
    <location>
        <begin position="33"/>
        <end position="56"/>
    </location>
</feature>
<feature type="region of interest" description="Disordered" evidence="1">
    <location>
        <begin position="28"/>
        <end position="75"/>
    </location>
</feature>
<feature type="compositionally biased region" description="Low complexity" evidence="1">
    <location>
        <begin position="138"/>
        <end position="150"/>
    </location>
</feature>
<evidence type="ECO:0000313" key="3">
    <source>
        <dbReference type="EMBL" id="GLK99097.1"/>
    </source>
</evidence>
<dbReference type="AlphaFoldDB" id="A0A9W6NJJ6"/>
<name>A0A9W6NJJ6_9ACTN</name>
<accession>A0A9W6NJJ6</accession>
<evidence type="ECO:0000313" key="4">
    <source>
        <dbReference type="Proteomes" id="UP001143480"/>
    </source>
</evidence>
<keyword evidence="2" id="KW-0812">Transmembrane</keyword>
<gene>
    <name evidence="3" type="ORF">GCM10017581_008380</name>
</gene>
<evidence type="ECO:0000256" key="1">
    <source>
        <dbReference type="SAM" id="MobiDB-lite"/>
    </source>
</evidence>
<keyword evidence="4" id="KW-1185">Reference proteome</keyword>
<dbReference type="Proteomes" id="UP001143480">
    <property type="component" value="Unassembled WGS sequence"/>
</dbReference>